<evidence type="ECO:0000256" key="1">
    <source>
        <dbReference type="ARBA" id="ARBA00000085"/>
    </source>
</evidence>
<dbReference type="Gene3D" id="1.10.287.130">
    <property type="match status" value="1"/>
</dbReference>
<keyword evidence="7" id="KW-0812">Transmembrane</keyword>
<dbReference type="PANTHER" id="PTHR43047">
    <property type="entry name" value="TWO-COMPONENT HISTIDINE PROTEIN KINASE"/>
    <property type="match status" value="1"/>
</dbReference>
<evidence type="ECO:0000256" key="3">
    <source>
        <dbReference type="ARBA" id="ARBA00022553"/>
    </source>
</evidence>
<evidence type="ECO:0000259" key="9">
    <source>
        <dbReference type="PROSITE" id="PS50110"/>
    </source>
</evidence>
<dbReference type="PROSITE" id="PS50110">
    <property type="entry name" value="RESPONSE_REGULATORY"/>
    <property type="match status" value="1"/>
</dbReference>
<protein>
    <recommendedName>
        <fullName evidence="2">histidine kinase</fullName>
        <ecNumber evidence="2">2.7.13.3</ecNumber>
    </recommendedName>
</protein>
<evidence type="ECO:0000256" key="7">
    <source>
        <dbReference type="SAM" id="Phobius"/>
    </source>
</evidence>
<dbReference type="CDD" id="cd00082">
    <property type="entry name" value="HisKA"/>
    <property type="match status" value="1"/>
</dbReference>
<dbReference type="SUPFAM" id="SSF47384">
    <property type="entry name" value="Homodimeric domain of signal transducing histidine kinase"/>
    <property type="match status" value="1"/>
</dbReference>
<gene>
    <name evidence="10" type="ORF">F8A88_07180</name>
</gene>
<proteinExistence type="predicted"/>
<dbReference type="RefSeq" id="WP_151150453.1">
    <property type="nucleotide sequence ID" value="NZ_WAIE01000002.1"/>
</dbReference>
<dbReference type="InterPro" id="IPR036097">
    <property type="entry name" value="HisK_dim/P_sf"/>
</dbReference>
<dbReference type="Pfam" id="PF02518">
    <property type="entry name" value="HATPase_c"/>
    <property type="match status" value="1"/>
</dbReference>
<dbReference type="InterPro" id="IPR005467">
    <property type="entry name" value="His_kinase_dom"/>
</dbReference>
<organism evidence="10 11">
    <name type="scientific">Pseudodesulfovibrio senegalensis</name>
    <dbReference type="NCBI Taxonomy" id="1721087"/>
    <lineage>
        <taxon>Bacteria</taxon>
        <taxon>Pseudomonadati</taxon>
        <taxon>Thermodesulfobacteriota</taxon>
        <taxon>Desulfovibrionia</taxon>
        <taxon>Desulfovibrionales</taxon>
        <taxon>Desulfovibrionaceae</taxon>
    </lineage>
</organism>
<dbReference type="Gene3D" id="3.30.565.10">
    <property type="entry name" value="Histidine kinase-like ATPase, C-terminal domain"/>
    <property type="match status" value="1"/>
</dbReference>
<keyword evidence="7" id="KW-0472">Membrane</keyword>
<accession>A0A6N6N3E5</accession>
<dbReference type="PROSITE" id="PS50109">
    <property type="entry name" value="HIS_KIN"/>
    <property type="match status" value="1"/>
</dbReference>
<keyword evidence="3 6" id="KW-0597">Phosphoprotein</keyword>
<keyword evidence="11" id="KW-1185">Reference proteome</keyword>
<dbReference type="EMBL" id="WAIE01000002">
    <property type="protein sequence ID" value="KAB1442232.1"/>
    <property type="molecule type" value="Genomic_DNA"/>
</dbReference>
<dbReference type="GO" id="GO:0000155">
    <property type="term" value="F:phosphorelay sensor kinase activity"/>
    <property type="evidence" value="ECO:0007669"/>
    <property type="project" value="InterPro"/>
</dbReference>
<reference evidence="10 11" key="1">
    <citation type="journal article" date="2017" name="Int. J. Syst. Evol. Microbiol.">
        <title>Desulfovibrio senegalensis sp. nov., a mesophilic sulfate reducer isolated from marine sediment.</title>
        <authorList>
            <person name="Thioye A."/>
            <person name="Gam Z.B.A."/>
            <person name="Mbengue M."/>
            <person name="Cayol J.L."/>
            <person name="Joseph-Bartoli M."/>
            <person name="Toure-Kane C."/>
            <person name="Labat M."/>
        </authorList>
    </citation>
    <scope>NUCLEOTIDE SEQUENCE [LARGE SCALE GENOMIC DNA]</scope>
    <source>
        <strain evidence="10 11">DSM 101509</strain>
    </source>
</reference>
<dbReference type="AlphaFoldDB" id="A0A6N6N3E5"/>
<dbReference type="PRINTS" id="PR00344">
    <property type="entry name" value="BCTRLSENSOR"/>
</dbReference>
<dbReference type="FunFam" id="3.30.565.10:FF:000010">
    <property type="entry name" value="Sensor histidine kinase RcsC"/>
    <property type="match status" value="1"/>
</dbReference>
<keyword evidence="5" id="KW-0418">Kinase</keyword>
<keyword evidence="4" id="KW-0808">Transferase</keyword>
<dbReference type="CDD" id="cd16922">
    <property type="entry name" value="HATPase_EvgS-ArcB-TorS-like"/>
    <property type="match status" value="1"/>
</dbReference>
<comment type="caution">
    <text evidence="10">The sequence shown here is derived from an EMBL/GenBank/DDBJ whole genome shotgun (WGS) entry which is preliminary data.</text>
</comment>
<dbReference type="CDD" id="cd17546">
    <property type="entry name" value="REC_hyHK_CKI1_RcsC-like"/>
    <property type="match status" value="1"/>
</dbReference>
<feature type="modified residue" description="4-aspartylphosphate" evidence="6">
    <location>
        <position position="638"/>
    </location>
</feature>
<dbReference type="SMART" id="SM00388">
    <property type="entry name" value="HisKA"/>
    <property type="match status" value="1"/>
</dbReference>
<dbReference type="InterPro" id="IPR003594">
    <property type="entry name" value="HATPase_dom"/>
</dbReference>
<dbReference type="SUPFAM" id="SSF52172">
    <property type="entry name" value="CheY-like"/>
    <property type="match status" value="1"/>
</dbReference>
<evidence type="ECO:0000256" key="2">
    <source>
        <dbReference type="ARBA" id="ARBA00012438"/>
    </source>
</evidence>
<feature type="domain" description="Histidine kinase" evidence="8">
    <location>
        <begin position="336"/>
        <end position="560"/>
    </location>
</feature>
<dbReference type="InterPro" id="IPR001789">
    <property type="entry name" value="Sig_transdc_resp-reg_receiver"/>
</dbReference>
<dbReference type="Pfam" id="PF00512">
    <property type="entry name" value="HisKA"/>
    <property type="match status" value="1"/>
</dbReference>
<evidence type="ECO:0000256" key="4">
    <source>
        <dbReference type="ARBA" id="ARBA00022679"/>
    </source>
</evidence>
<dbReference type="InterPro" id="IPR011006">
    <property type="entry name" value="CheY-like_superfamily"/>
</dbReference>
<keyword evidence="7" id="KW-1133">Transmembrane helix</keyword>
<dbReference type="SUPFAM" id="SSF55874">
    <property type="entry name" value="ATPase domain of HSP90 chaperone/DNA topoisomerase II/histidine kinase"/>
    <property type="match status" value="1"/>
</dbReference>
<feature type="domain" description="Response regulatory" evidence="9">
    <location>
        <begin position="586"/>
        <end position="703"/>
    </location>
</feature>
<evidence type="ECO:0000313" key="11">
    <source>
        <dbReference type="Proteomes" id="UP000438699"/>
    </source>
</evidence>
<evidence type="ECO:0000259" key="8">
    <source>
        <dbReference type="PROSITE" id="PS50109"/>
    </source>
</evidence>
<evidence type="ECO:0000313" key="10">
    <source>
        <dbReference type="EMBL" id="KAB1442232.1"/>
    </source>
</evidence>
<feature type="transmembrane region" description="Helical" evidence="7">
    <location>
        <begin position="20"/>
        <end position="41"/>
    </location>
</feature>
<dbReference type="EC" id="2.7.13.3" evidence="2"/>
<dbReference type="SMART" id="SM00448">
    <property type="entry name" value="REC"/>
    <property type="match status" value="1"/>
</dbReference>
<comment type="catalytic activity">
    <reaction evidence="1">
        <text>ATP + protein L-histidine = ADP + protein N-phospho-L-histidine.</text>
        <dbReference type="EC" id="2.7.13.3"/>
    </reaction>
</comment>
<dbReference type="Pfam" id="PF00072">
    <property type="entry name" value="Response_reg"/>
    <property type="match status" value="1"/>
</dbReference>
<feature type="transmembrane region" description="Helical" evidence="7">
    <location>
        <begin position="291"/>
        <end position="313"/>
    </location>
</feature>
<dbReference type="SMART" id="SM00387">
    <property type="entry name" value="HATPase_c"/>
    <property type="match status" value="1"/>
</dbReference>
<evidence type="ECO:0000256" key="5">
    <source>
        <dbReference type="ARBA" id="ARBA00022777"/>
    </source>
</evidence>
<dbReference type="Gene3D" id="3.40.50.2300">
    <property type="match status" value="1"/>
</dbReference>
<dbReference type="Proteomes" id="UP000438699">
    <property type="component" value="Unassembled WGS sequence"/>
</dbReference>
<dbReference type="OrthoDB" id="415806at2"/>
<dbReference type="InterPro" id="IPR036890">
    <property type="entry name" value="HATPase_C_sf"/>
</dbReference>
<name>A0A6N6N3E5_9BACT</name>
<evidence type="ECO:0000256" key="6">
    <source>
        <dbReference type="PROSITE-ProRule" id="PRU00169"/>
    </source>
</evidence>
<dbReference type="InterPro" id="IPR003661">
    <property type="entry name" value="HisK_dim/P_dom"/>
</dbReference>
<dbReference type="InterPro" id="IPR004358">
    <property type="entry name" value="Sig_transdc_His_kin-like_C"/>
</dbReference>
<sequence>MKTASASGKRTASPVGRMVLGMILLLSIFVGGGVIIVSNIVNDTATVREESLLKQTRRTGINIERKALTFADDFSNFVALTPFGPFPSRVETAPAMLAQIKRFYARHQEFIRRITIQNSDGRWISVHRTPENYYLTNRNPMPGKQLFDTDKPLLVRDRKQFHHVEPVRGVTGKIELRVIVTTSLNDLFASEVRGMYLGPESWIQLLDPGAGVIYSTARGTSTPSPTSMEKEKLISEDIEQGLEGIMEQAITGTESINAVSAYYPARIFGHTFGVVFSLSKQSVRSGIVDTALILGGVFAALLLLHSLVFATTIRQRTAATRAAQAANETKSMFLANMSHEIRTPLNTIVGMAQLLERSPDLPERYRDDMRLIMTASDNLLQIINDILDVSKVEAGLLSLNIEPVDLREMASELIEIHGVPARTKGLDLRMQFLDAPEWVQADPTRLRQVLINLLGNAVKFTNQGSVTLTLSPARGTPKPNTTMVRFEVSDTGIGIAPDKIDSIFEVFTQGDPSTERTFGGTGLGLAIANGLVMLMGGTGIQVKSHPDAGSVFWFELPMVEVAPVAKDMHTETATTSAHETSYPDTHVLVAEDTKMNRILLEKVFANLTVKGVDFVTNGQEAYQAVADAPDRYTLVLMDIQMPVMDGLAATRKIREAGLQIPVVALTAHARDEDRQRCQDAGMDDFISKPYKLEKLQTILSRYGRPSRK</sequence>